<accession>A0A443RRI0</accession>
<dbReference type="InterPro" id="IPR038606">
    <property type="entry name" value="To_sf"/>
</dbReference>
<organism evidence="1 2">
    <name type="scientific">Dinothrombium tinctorium</name>
    <dbReference type="NCBI Taxonomy" id="1965070"/>
    <lineage>
        <taxon>Eukaryota</taxon>
        <taxon>Metazoa</taxon>
        <taxon>Ecdysozoa</taxon>
        <taxon>Arthropoda</taxon>
        <taxon>Chelicerata</taxon>
        <taxon>Arachnida</taxon>
        <taxon>Acari</taxon>
        <taxon>Acariformes</taxon>
        <taxon>Trombidiformes</taxon>
        <taxon>Prostigmata</taxon>
        <taxon>Anystina</taxon>
        <taxon>Parasitengona</taxon>
        <taxon>Trombidioidea</taxon>
        <taxon>Trombidiidae</taxon>
        <taxon>Dinothrombium</taxon>
    </lineage>
</organism>
<evidence type="ECO:0000313" key="2">
    <source>
        <dbReference type="Proteomes" id="UP000285301"/>
    </source>
</evidence>
<proteinExistence type="predicted"/>
<dbReference type="Proteomes" id="UP000285301">
    <property type="component" value="Unassembled WGS sequence"/>
</dbReference>
<dbReference type="OrthoDB" id="6370791at2759"/>
<gene>
    <name evidence="1" type="ORF">B4U79_08052</name>
</gene>
<comment type="caution">
    <text evidence="1">The sequence shown here is derived from an EMBL/GenBank/DDBJ whole genome shotgun (WGS) entry which is preliminary data.</text>
</comment>
<protein>
    <submittedName>
        <fullName evidence="1">Uncharacterized protein</fullName>
    </submittedName>
</protein>
<dbReference type="EMBL" id="NCKU01000027">
    <property type="protein sequence ID" value="RWS17867.1"/>
    <property type="molecule type" value="Genomic_DNA"/>
</dbReference>
<dbReference type="SMART" id="SM00700">
    <property type="entry name" value="JHBP"/>
    <property type="match status" value="1"/>
</dbReference>
<reference evidence="1 2" key="1">
    <citation type="journal article" date="2018" name="Gigascience">
        <title>Genomes of trombidid mites reveal novel predicted allergens and laterally-transferred genes associated with secondary metabolism.</title>
        <authorList>
            <person name="Dong X."/>
            <person name="Chaisiri K."/>
            <person name="Xia D."/>
            <person name="Armstrong S.D."/>
            <person name="Fang Y."/>
            <person name="Donnelly M.J."/>
            <person name="Kadowaki T."/>
            <person name="McGarry J.W."/>
            <person name="Darby A.C."/>
            <person name="Makepeace B.L."/>
        </authorList>
    </citation>
    <scope>NUCLEOTIDE SEQUENCE [LARGE SCALE GENOMIC DNA]</scope>
    <source>
        <strain evidence="1">UoL-WK</strain>
    </source>
</reference>
<dbReference type="Gene3D" id="3.15.10.30">
    <property type="entry name" value="Haemolymph juvenile hormone binding protein"/>
    <property type="match status" value="1"/>
</dbReference>
<name>A0A443RRI0_9ACAR</name>
<keyword evidence="2" id="KW-1185">Reference proteome</keyword>
<dbReference type="Pfam" id="PF06585">
    <property type="entry name" value="JHBP"/>
    <property type="match status" value="1"/>
</dbReference>
<dbReference type="AlphaFoldDB" id="A0A443RRI0"/>
<sequence length="335" mass="37506">MSSNNISANLGEENRESYSFDGLEDTVYKGTVLSYSQRLHGLKFLNPSARQMSPSNGAENSTLEDSFSELLFDAIAEKFKSKVKSGIHPMGIPSMDPLRLERIHLEPTIGGDPFDITLKNVRIHGLSSFIVRDLTPKLSELRFRISIIFPTLVAECHYAVNGSIYDVLDVHGTGFGTMEYDDVLLRTSVNMESINGSLKIISADPPYVDYAKTMITLKSNDGRVTSGLSSIANELGPVLFWMLADQVVEEVDSYIATFLNEAIKSFKLPANFKPVVTWLIKRNSIHVNPLLKRLFPISSFGNLFQSLAGLKHQFNIPMVFESLRSNFRSNLRRFL</sequence>
<evidence type="ECO:0000313" key="1">
    <source>
        <dbReference type="EMBL" id="RWS17867.1"/>
    </source>
</evidence>
<dbReference type="PANTHER" id="PTHR11008:SF9">
    <property type="entry name" value="PROTEIN TAKEOUT-LIKE PROTEIN"/>
    <property type="match status" value="1"/>
</dbReference>
<dbReference type="InterPro" id="IPR010562">
    <property type="entry name" value="Haemolymph_juvenile_hormone-bd"/>
</dbReference>
<dbReference type="PANTHER" id="PTHR11008">
    <property type="entry name" value="PROTEIN TAKEOUT-LIKE PROTEIN"/>
    <property type="match status" value="1"/>
</dbReference>